<dbReference type="STRING" id="1886670.PTI45_04346"/>
<gene>
    <name evidence="1" type="ORF">PTI45_04346</name>
</gene>
<comment type="caution">
    <text evidence="1">The sequence shown here is derived from an EMBL/GenBank/DDBJ whole genome shotgun (WGS) entry which is preliminary data.</text>
</comment>
<dbReference type="InterPro" id="IPR023393">
    <property type="entry name" value="START-like_dom_sf"/>
</dbReference>
<organism evidence="1 2">
    <name type="scientific">Paenibacillus nuruki</name>
    <dbReference type="NCBI Taxonomy" id="1886670"/>
    <lineage>
        <taxon>Bacteria</taxon>
        <taxon>Bacillati</taxon>
        <taxon>Bacillota</taxon>
        <taxon>Bacilli</taxon>
        <taxon>Bacillales</taxon>
        <taxon>Paenibacillaceae</taxon>
        <taxon>Paenibacillus</taxon>
    </lineage>
</organism>
<evidence type="ECO:0000313" key="2">
    <source>
        <dbReference type="Proteomes" id="UP000094578"/>
    </source>
</evidence>
<dbReference type="RefSeq" id="WP_069329647.1">
    <property type="nucleotide sequence ID" value="NZ_OY725677.1"/>
</dbReference>
<dbReference type="AlphaFoldDB" id="A0A1E3KYC6"/>
<protein>
    <recommendedName>
        <fullName evidence="3">SRPBCC family protein</fullName>
    </recommendedName>
</protein>
<dbReference type="Proteomes" id="UP000094578">
    <property type="component" value="Unassembled WGS sequence"/>
</dbReference>
<dbReference type="SUPFAM" id="SSF55961">
    <property type="entry name" value="Bet v1-like"/>
    <property type="match status" value="1"/>
</dbReference>
<proteinExistence type="predicted"/>
<reference evidence="1 2" key="1">
    <citation type="submission" date="2016-08" db="EMBL/GenBank/DDBJ databases">
        <title>Genome sequencing of Paenibacillus sp. TI45-13ar, isolated from Korean traditional nuruk.</title>
        <authorList>
            <person name="Kim S.-J."/>
        </authorList>
    </citation>
    <scope>NUCLEOTIDE SEQUENCE [LARGE SCALE GENOMIC DNA]</scope>
    <source>
        <strain evidence="1 2">TI45-13ar</strain>
    </source>
</reference>
<accession>A0A1E3KYC6</accession>
<name>A0A1E3KYC6_9BACL</name>
<evidence type="ECO:0008006" key="3">
    <source>
        <dbReference type="Google" id="ProtNLM"/>
    </source>
</evidence>
<evidence type="ECO:0000313" key="1">
    <source>
        <dbReference type="EMBL" id="ODP26506.1"/>
    </source>
</evidence>
<keyword evidence="2" id="KW-1185">Reference proteome</keyword>
<dbReference type="Gene3D" id="3.30.530.20">
    <property type="match status" value="1"/>
</dbReference>
<dbReference type="EMBL" id="MDER01000086">
    <property type="protein sequence ID" value="ODP26506.1"/>
    <property type="molecule type" value="Genomic_DNA"/>
</dbReference>
<sequence>MYHYRFTSSWKMETPRAKLWELVDHFEDIDFWQGVTFAKVKQTDDAQGIGDEYECTFRTKMLFKLKIFLKVVDKSKPTTFKLRVEGPLAGEGTCYLEELDDGRATLIRCIWEVRLDHSMLRVTNPVMRPVYVWSHNKVMDEGVAGVGRHLQAHVSEASHTTKIYR</sequence>